<keyword evidence="2" id="KW-0378">Hydrolase</keyword>
<evidence type="ECO:0000313" key="3">
    <source>
        <dbReference type="Proteomes" id="UP000811255"/>
    </source>
</evidence>
<dbReference type="PANTHER" id="PTHR11614">
    <property type="entry name" value="PHOSPHOLIPASE-RELATED"/>
    <property type="match status" value="1"/>
</dbReference>
<proteinExistence type="predicted"/>
<dbReference type="InterPro" id="IPR022742">
    <property type="entry name" value="Hydrolase_4"/>
</dbReference>
<dbReference type="Proteomes" id="UP000811255">
    <property type="component" value="Unassembled WGS sequence"/>
</dbReference>
<dbReference type="InterPro" id="IPR029058">
    <property type="entry name" value="AB_hydrolase_fold"/>
</dbReference>
<feature type="domain" description="Serine aminopeptidase S33" evidence="1">
    <location>
        <begin position="65"/>
        <end position="324"/>
    </location>
</feature>
<accession>A0ABS5W470</accession>
<dbReference type="Gene3D" id="3.40.50.1820">
    <property type="entry name" value="alpha/beta hydrolase"/>
    <property type="match status" value="1"/>
</dbReference>
<dbReference type="InterPro" id="IPR051044">
    <property type="entry name" value="MAG_DAG_Lipase"/>
</dbReference>
<comment type="caution">
    <text evidence="2">The sequence shown here is derived from an EMBL/GenBank/DDBJ whole genome shotgun (WGS) entry which is preliminary data.</text>
</comment>
<sequence length="344" mass="38338">MRRSGASGDDLLKSNHWREAGVSQVTNLTTKLFDRRAIPPGAIESRWTAPDGHLIRRIDWSEPSKARGSLLFMPGRGDAYEKYLEVLDHWHGQGWRVTAADWRGQAGSGRFGLDEVTGHISEFTEWTADLSAFWREWAEGRKAPLVLVGHSMGGHLALRAVAERGLVPAAAALILSAPMLDVPPEVLPLALKHAFARFMASLGDARRPAWKWSEKPGELPEGRQALLTHHDERYADELWWRHERPELVMATGSWGWVAGALASIRWLNRPGALEAIDLPVYIVATRADRLVGSRAIHQAAKRLPRARTLWFGPEAGHEILRESDAVRQRALAGIDAFLEEVLPT</sequence>
<dbReference type="EMBL" id="JAHFVK010000002">
    <property type="protein sequence ID" value="MBT2134556.1"/>
    <property type="molecule type" value="Genomic_DNA"/>
</dbReference>
<dbReference type="Pfam" id="PF12146">
    <property type="entry name" value="Hydrolase_4"/>
    <property type="match status" value="1"/>
</dbReference>
<keyword evidence="3" id="KW-1185">Reference proteome</keyword>
<dbReference type="SUPFAM" id="SSF53474">
    <property type="entry name" value="alpha/beta-Hydrolases"/>
    <property type="match status" value="1"/>
</dbReference>
<evidence type="ECO:0000259" key="1">
    <source>
        <dbReference type="Pfam" id="PF12146"/>
    </source>
</evidence>
<name>A0ABS5W470_9SPHN</name>
<reference evidence="2 3" key="1">
    <citation type="submission" date="2021-05" db="EMBL/GenBank/DDBJ databases">
        <title>Croceibacterium sp. LX-88 genome sequence.</title>
        <authorList>
            <person name="Luo X."/>
        </authorList>
    </citation>
    <scope>NUCLEOTIDE SEQUENCE [LARGE SCALE GENOMIC DNA]</scope>
    <source>
        <strain evidence="2 3">LX-88</strain>
    </source>
</reference>
<protein>
    <submittedName>
        <fullName evidence="2">Alpha/beta hydrolase</fullName>
    </submittedName>
</protein>
<evidence type="ECO:0000313" key="2">
    <source>
        <dbReference type="EMBL" id="MBT2134556.1"/>
    </source>
</evidence>
<organism evidence="2 3">
    <name type="scientific">Croceibacterium selenioxidans</name>
    <dbReference type="NCBI Taxonomy" id="2838833"/>
    <lineage>
        <taxon>Bacteria</taxon>
        <taxon>Pseudomonadati</taxon>
        <taxon>Pseudomonadota</taxon>
        <taxon>Alphaproteobacteria</taxon>
        <taxon>Sphingomonadales</taxon>
        <taxon>Erythrobacteraceae</taxon>
        <taxon>Croceibacterium</taxon>
    </lineage>
</organism>
<dbReference type="GO" id="GO:0016787">
    <property type="term" value="F:hydrolase activity"/>
    <property type="evidence" value="ECO:0007669"/>
    <property type="project" value="UniProtKB-KW"/>
</dbReference>
<gene>
    <name evidence="2" type="ORF">KK137_09440</name>
</gene>